<sequence length="151" mass="16727">MEQDLNASLIGLITAEMETEILINEDSSNFWANTREIIFETALTSFRESLGSMSEIIGKDKEAYNYFSSMVARVMSFPFARPALKAFVEGFDLTITDPVMGDGYNYKASELSPVGQLMLFISVNRNLITLAMFAKEQADAKAAAEAKGKKK</sequence>
<organism evidence="1">
    <name type="scientific">Pantoea phage Survivor</name>
    <dbReference type="NCBI Taxonomy" id="3232176"/>
    <lineage>
        <taxon>Viruses</taxon>
        <taxon>Duplodnaviria</taxon>
        <taxon>Heunggongvirae</taxon>
        <taxon>Uroviricota</taxon>
        <taxon>Caudoviricetes</taxon>
    </lineage>
</organism>
<name>A0AAU8KXM7_9CAUD</name>
<dbReference type="EMBL" id="PP885733">
    <property type="protein sequence ID" value="XCN28355.1"/>
    <property type="molecule type" value="Genomic_DNA"/>
</dbReference>
<evidence type="ECO:0000313" key="1">
    <source>
        <dbReference type="EMBL" id="XCN28355.1"/>
    </source>
</evidence>
<reference evidence="1" key="1">
    <citation type="submission" date="2024-06" db="EMBL/GenBank/DDBJ databases">
        <authorList>
            <person name="Gannavaram S."/>
            <person name="Nemani S."/>
            <person name="Datta M."/>
            <person name="Picchiottino A."/>
            <person name="Mereddy A."/>
            <person name="Gannavaram N."/>
            <person name="Honeycutt C."/>
            <person name="Tran D."/>
            <person name="Choi K."/>
            <person name="Srinivasan K."/>
            <person name="Johnson A."/>
        </authorList>
    </citation>
    <scope>NUCLEOTIDE SEQUENCE</scope>
</reference>
<protein>
    <submittedName>
        <fullName evidence="1">Uncharacterized protein</fullName>
    </submittedName>
</protein>
<proteinExistence type="predicted"/>
<accession>A0AAU8KXM7</accession>